<keyword evidence="2" id="KW-0378">Hydrolase</keyword>
<evidence type="ECO:0000313" key="2">
    <source>
        <dbReference type="EMBL" id="MBA8957476.1"/>
    </source>
</evidence>
<dbReference type="EMBL" id="JACJIA010000024">
    <property type="protein sequence ID" value="MBA8957476.1"/>
    <property type="molecule type" value="Genomic_DNA"/>
</dbReference>
<keyword evidence="2" id="KW-0645">Protease</keyword>
<comment type="caution">
    <text evidence="2">The sequence shown here is derived from an EMBL/GenBank/DDBJ whole genome shotgun (WGS) entry which is preliminary data.</text>
</comment>
<dbReference type="SUPFAM" id="SSF56601">
    <property type="entry name" value="beta-lactamase/transpeptidase-like"/>
    <property type="match status" value="1"/>
</dbReference>
<dbReference type="EC" id="3.4.16.4" evidence="2"/>
<dbReference type="Gene3D" id="3.40.710.10">
    <property type="entry name" value="DD-peptidase/beta-lactamase superfamily"/>
    <property type="match status" value="1"/>
</dbReference>
<sequence length="398" mass="43172">MANFTPKVFGSRATRGGAGSLVAGALAVGTLGAPAAAEGARPVRPEVRRVMEQAVAEGGVPGMLVEIREGHQRRFGAAGVADTATGRARQPQERYRIGSTTKTFTATVILQLAAERRLGLDDTVERWLPGLVRGNGNDGRKITIRHLLSMTSGLFNYSLDPAMLTRYYSPAFMRHRFDRYTPEQLVKIAMGHAPDYAPGMDWAYSNTGYILAGMIIERVTGSSYAEQVDQRIIRPLRLTGTYVPGNETQLRGPHARHYSTHSVPQADAPVHDVTQMSASTSWAAGGMVSTTGDLTRFFQALLRGWLLPPAQQRQMFATAATPQGKWIPDTTYGLGVSSIKLPCGTTVWGMGGAINGSFSFTYGTRDGRHMMAQNVNGDWNNPIDTFTKALDAEFCTKA</sequence>
<dbReference type="InterPro" id="IPR050491">
    <property type="entry name" value="AmpC-like"/>
</dbReference>
<dbReference type="RefSeq" id="WP_182849293.1">
    <property type="nucleotide sequence ID" value="NZ_BAAALP010000081.1"/>
</dbReference>
<dbReference type="Proteomes" id="UP000572680">
    <property type="component" value="Unassembled WGS sequence"/>
</dbReference>
<organism evidence="2 3">
    <name type="scientific">Actinomadura namibiensis</name>
    <dbReference type="NCBI Taxonomy" id="182080"/>
    <lineage>
        <taxon>Bacteria</taxon>
        <taxon>Bacillati</taxon>
        <taxon>Actinomycetota</taxon>
        <taxon>Actinomycetes</taxon>
        <taxon>Streptosporangiales</taxon>
        <taxon>Thermomonosporaceae</taxon>
        <taxon>Actinomadura</taxon>
    </lineage>
</organism>
<dbReference type="GO" id="GO:0009002">
    <property type="term" value="F:serine-type D-Ala-D-Ala carboxypeptidase activity"/>
    <property type="evidence" value="ECO:0007669"/>
    <property type="project" value="UniProtKB-EC"/>
</dbReference>
<dbReference type="PANTHER" id="PTHR46825:SF7">
    <property type="entry name" value="D-ALANYL-D-ALANINE CARBOXYPEPTIDASE"/>
    <property type="match status" value="1"/>
</dbReference>
<protein>
    <submittedName>
        <fullName evidence="2">D-alanyl-D-alanine carboxypeptidase</fullName>
        <ecNumber evidence="2">3.4.16.4</ecNumber>
    </submittedName>
</protein>
<feature type="domain" description="Beta-lactamase-related" evidence="1">
    <location>
        <begin position="47"/>
        <end position="378"/>
    </location>
</feature>
<proteinExistence type="predicted"/>
<dbReference type="Pfam" id="PF00144">
    <property type="entry name" value="Beta-lactamase"/>
    <property type="match status" value="1"/>
</dbReference>
<dbReference type="AlphaFoldDB" id="A0A7W3QS92"/>
<evidence type="ECO:0000313" key="3">
    <source>
        <dbReference type="Proteomes" id="UP000572680"/>
    </source>
</evidence>
<dbReference type="InterPro" id="IPR012338">
    <property type="entry name" value="Beta-lactam/transpept-like"/>
</dbReference>
<keyword evidence="2" id="KW-0121">Carboxypeptidase</keyword>
<keyword evidence="3" id="KW-1185">Reference proteome</keyword>
<dbReference type="PANTHER" id="PTHR46825">
    <property type="entry name" value="D-ALANYL-D-ALANINE-CARBOXYPEPTIDASE/ENDOPEPTIDASE AMPH"/>
    <property type="match status" value="1"/>
</dbReference>
<gene>
    <name evidence="2" type="ORF">HNR61_009169</name>
</gene>
<name>A0A7W3QS92_ACTNM</name>
<accession>A0A7W3QS92</accession>
<evidence type="ECO:0000259" key="1">
    <source>
        <dbReference type="Pfam" id="PF00144"/>
    </source>
</evidence>
<reference evidence="2 3" key="1">
    <citation type="submission" date="2020-08" db="EMBL/GenBank/DDBJ databases">
        <title>Genomic Encyclopedia of Type Strains, Phase IV (KMG-IV): sequencing the most valuable type-strain genomes for metagenomic binning, comparative biology and taxonomic classification.</title>
        <authorList>
            <person name="Goeker M."/>
        </authorList>
    </citation>
    <scope>NUCLEOTIDE SEQUENCE [LARGE SCALE GENOMIC DNA]</scope>
    <source>
        <strain evidence="2 3">DSM 44197</strain>
    </source>
</reference>
<dbReference type="InterPro" id="IPR001466">
    <property type="entry name" value="Beta-lactam-related"/>
</dbReference>